<evidence type="ECO:0008006" key="3">
    <source>
        <dbReference type="Google" id="ProtNLM"/>
    </source>
</evidence>
<reference evidence="1 2" key="1">
    <citation type="submission" date="2020-04" db="EMBL/GenBank/DDBJ databases">
        <title>Knoellia sp. isolate from air conditioner.</title>
        <authorList>
            <person name="Chea S."/>
            <person name="Kim D.-U."/>
        </authorList>
    </citation>
    <scope>NUCLEOTIDE SEQUENCE [LARGE SCALE GENOMIC DNA]</scope>
    <source>
        <strain evidence="1 2">DB2414S</strain>
    </source>
</reference>
<comment type="caution">
    <text evidence="1">The sequence shown here is derived from an EMBL/GenBank/DDBJ whole genome shotgun (WGS) entry which is preliminary data.</text>
</comment>
<organism evidence="1 2">
    <name type="scientific">Knoellia koreensis</name>
    <dbReference type="NCBI Taxonomy" id="2730921"/>
    <lineage>
        <taxon>Bacteria</taxon>
        <taxon>Bacillati</taxon>
        <taxon>Actinomycetota</taxon>
        <taxon>Actinomycetes</taxon>
        <taxon>Micrococcales</taxon>
        <taxon>Intrasporangiaceae</taxon>
        <taxon>Knoellia</taxon>
    </lineage>
</organism>
<accession>A0A849HU19</accession>
<gene>
    <name evidence="1" type="ORF">HJG52_19045</name>
</gene>
<dbReference type="Proteomes" id="UP000588586">
    <property type="component" value="Unassembled WGS sequence"/>
</dbReference>
<dbReference type="RefSeq" id="WP_171245215.1">
    <property type="nucleotide sequence ID" value="NZ_JABEPQ010000006.1"/>
</dbReference>
<protein>
    <recommendedName>
        <fullName evidence="3">Transcriptional regulator, AbiEi antitoxin, Type IV TA system</fullName>
    </recommendedName>
</protein>
<dbReference type="AlphaFoldDB" id="A0A849HU19"/>
<proteinExistence type="predicted"/>
<sequence>MPFDPSLLRCTGDLRRVGVVPPARDADGSPRWVRVRRGAWYPAAGWTGLDAAGRYAALVHATALVGLGEGQLCFSHESAAVLLGLPRIGAWPDVVHVLADGRAGWSGIVRRHTFEGVEPIGHAGLRVTSPARTVVDLARCTGFTSALAAADHALREELCTPEDLVAALDALPRRASGLRVSETVVRLADPRSMSVGESLSRAQMFLHNLPRPELQVAWEHEEGLIGYTDFGWDEVVGEFDGKVKYGAELSAGDPAGVVWREKLREDRLRARGARVARWVWREAVHPEGMVARLAAQGIRPQRRNTWFDAGEAEAG</sequence>
<keyword evidence="2" id="KW-1185">Reference proteome</keyword>
<dbReference type="EMBL" id="JABEPQ010000006">
    <property type="protein sequence ID" value="NNM48087.1"/>
    <property type="molecule type" value="Genomic_DNA"/>
</dbReference>
<name>A0A849HU19_9MICO</name>
<evidence type="ECO:0000313" key="2">
    <source>
        <dbReference type="Proteomes" id="UP000588586"/>
    </source>
</evidence>
<evidence type="ECO:0000313" key="1">
    <source>
        <dbReference type="EMBL" id="NNM48087.1"/>
    </source>
</evidence>